<dbReference type="InterPro" id="IPR050490">
    <property type="entry name" value="Bact_solute-bd_prot1"/>
</dbReference>
<sequence length="422" mass="45639">MKKKTLALAGALAVTALALSGCSGGGASEAASDHNLKAEISYAFWDVNQKPAMEALIKDFNKEFPNITVKTQITPYANYFTKLQTQGSSNTLPDVFWLNGPNFQLYASNDMLEPMSKDLKPADYPKALNDLYSWQGTQYGAPKDFDTIAVYYNKAIFDEAGVAYPTADWTWDEFHQKAKAISDKLKSKGIYGVASGLNGGQEVYYNTILQAGGSIISEDGKKSGYDDPKSIAGLQFVRDLVADDSSPTPSQLSDTPQDQWFINGKSAMIWSGTWSNSEFLGSQVKDSIAVAPLPKGERKATVIHGLANAVAKGSKNKAAALAFQNYLGSKQAAETQAKLGAANPAFNGTQQAFVDSAPWDLNIFENAATEYAFPYPISKNTAAWNKLENDLLPAAFSGEQPVPDVAKKLAAEMNKALEKEQK</sequence>
<keyword evidence="5" id="KW-0449">Lipoprotein</keyword>
<keyword evidence="2 6" id="KW-0732">Signal</keyword>
<reference evidence="8" key="1">
    <citation type="journal article" date="2019" name="Int. J. Syst. Evol. Microbiol.">
        <title>The Global Catalogue of Microorganisms (GCM) 10K type strain sequencing project: providing services to taxonomists for standard genome sequencing and annotation.</title>
        <authorList>
            <consortium name="The Broad Institute Genomics Platform"/>
            <consortium name="The Broad Institute Genome Sequencing Center for Infectious Disease"/>
            <person name="Wu L."/>
            <person name="Ma J."/>
        </authorList>
    </citation>
    <scope>NUCLEOTIDE SEQUENCE [LARGE SCALE GENOMIC DNA]</scope>
    <source>
        <strain evidence="8">JCM 14736</strain>
    </source>
</reference>
<dbReference type="RefSeq" id="WP_344030220.1">
    <property type="nucleotide sequence ID" value="NZ_BAAAOB010000001.1"/>
</dbReference>
<evidence type="ECO:0000256" key="2">
    <source>
        <dbReference type="ARBA" id="ARBA00022729"/>
    </source>
</evidence>
<dbReference type="InterPro" id="IPR006059">
    <property type="entry name" value="SBP"/>
</dbReference>
<evidence type="ECO:0000313" key="7">
    <source>
        <dbReference type="EMBL" id="GAA1783581.1"/>
    </source>
</evidence>
<keyword evidence="4" id="KW-0564">Palmitate</keyword>
<evidence type="ECO:0000256" key="4">
    <source>
        <dbReference type="ARBA" id="ARBA00023139"/>
    </source>
</evidence>
<proteinExistence type="predicted"/>
<dbReference type="Gene3D" id="3.40.190.10">
    <property type="entry name" value="Periplasmic binding protein-like II"/>
    <property type="match status" value="1"/>
</dbReference>
<dbReference type="EMBL" id="BAAAOB010000001">
    <property type="protein sequence ID" value="GAA1783581.1"/>
    <property type="molecule type" value="Genomic_DNA"/>
</dbReference>
<protein>
    <submittedName>
        <fullName evidence="7">Sugar ABC transporter substrate-binding protein</fullName>
    </submittedName>
</protein>
<dbReference type="SUPFAM" id="SSF53850">
    <property type="entry name" value="Periplasmic binding protein-like II"/>
    <property type="match status" value="1"/>
</dbReference>
<keyword evidence="8" id="KW-1185">Reference proteome</keyword>
<keyword evidence="3" id="KW-0472">Membrane</keyword>
<evidence type="ECO:0000313" key="8">
    <source>
        <dbReference type="Proteomes" id="UP001500851"/>
    </source>
</evidence>
<dbReference type="Proteomes" id="UP001500851">
    <property type="component" value="Unassembled WGS sequence"/>
</dbReference>
<keyword evidence="1" id="KW-1003">Cell membrane</keyword>
<dbReference type="PROSITE" id="PS51257">
    <property type="entry name" value="PROKAR_LIPOPROTEIN"/>
    <property type="match status" value="1"/>
</dbReference>
<evidence type="ECO:0000256" key="6">
    <source>
        <dbReference type="SAM" id="SignalP"/>
    </source>
</evidence>
<feature type="signal peptide" evidence="6">
    <location>
        <begin position="1"/>
        <end position="20"/>
    </location>
</feature>
<dbReference type="PANTHER" id="PTHR43649:SF33">
    <property type="entry name" value="POLYGALACTURONAN_RHAMNOGALACTURONAN-BINDING PROTEIN YTCQ"/>
    <property type="match status" value="1"/>
</dbReference>
<gene>
    <name evidence="7" type="ORF">GCM10009768_10530</name>
</gene>
<evidence type="ECO:0000256" key="5">
    <source>
        <dbReference type="ARBA" id="ARBA00023288"/>
    </source>
</evidence>
<dbReference type="Pfam" id="PF01547">
    <property type="entry name" value="SBP_bac_1"/>
    <property type="match status" value="1"/>
</dbReference>
<accession>A0ABP4XPG2</accession>
<comment type="caution">
    <text evidence="7">The sequence shown here is derived from an EMBL/GenBank/DDBJ whole genome shotgun (WGS) entry which is preliminary data.</text>
</comment>
<organism evidence="7 8">
    <name type="scientific">Leucobacter iarius</name>
    <dbReference type="NCBI Taxonomy" id="333963"/>
    <lineage>
        <taxon>Bacteria</taxon>
        <taxon>Bacillati</taxon>
        <taxon>Actinomycetota</taxon>
        <taxon>Actinomycetes</taxon>
        <taxon>Micrococcales</taxon>
        <taxon>Microbacteriaceae</taxon>
        <taxon>Leucobacter</taxon>
    </lineage>
</organism>
<dbReference type="CDD" id="cd13585">
    <property type="entry name" value="PBP2_TMBP_like"/>
    <property type="match status" value="1"/>
</dbReference>
<evidence type="ECO:0000256" key="3">
    <source>
        <dbReference type="ARBA" id="ARBA00023136"/>
    </source>
</evidence>
<name>A0ABP4XPG2_9MICO</name>
<evidence type="ECO:0000256" key="1">
    <source>
        <dbReference type="ARBA" id="ARBA00022475"/>
    </source>
</evidence>
<feature type="chain" id="PRO_5046533838" evidence="6">
    <location>
        <begin position="21"/>
        <end position="422"/>
    </location>
</feature>
<dbReference type="PANTHER" id="PTHR43649">
    <property type="entry name" value="ARABINOSE-BINDING PROTEIN-RELATED"/>
    <property type="match status" value="1"/>
</dbReference>